<reference evidence="9" key="1">
    <citation type="submission" date="2018-05" db="EMBL/GenBank/DDBJ databases">
        <authorList>
            <person name="Lanie J.A."/>
            <person name="Ng W.-L."/>
            <person name="Kazmierczak K.M."/>
            <person name="Andrzejewski T.M."/>
            <person name="Davidsen T.M."/>
            <person name="Wayne K.J."/>
            <person name="Tettelin H."/>
            <person name="Glass J.I."/>
            <person name="Rusch D."/>
            <person name="Podicherti R."/>
            <person name="Tsui H.-C.T."/>
            <person name="Winkler M.E."/>
        </authorList>
    </citation>
    <scope>NUCLEOTIDE SEQUENCE</scope>
</reference>
<proteinExistence type="inferred from homology"/>
<dbReference type="NCBIfam" id="TIGR00125">
    <property type="entry name" value="cyt_tran_rel"/>
    <property type="match status" value="1"/>
</dbReference>
<keyword evidence="2" id="KW-0662">Pyridine nucleotide biosynthesis</keyword>
<dbReference type="CDD" id="cd02165">
    <property type="entry name" value="NMNAT"/>
    <property type="match status" value="1"/>
</dbReference>
<dbReference type="SUPFAM" id="SSF52374">
    <property type="entry name" value="Nucleotidylyl transferase"/>
    <property type="match status" value="1"/>
</dbReference>
<name>A0A381YQ41_9ZZZZ</name>
<dbReference type="UniPathway" id="UPA00253"/>
<dbReference type="InterPro" id="IPR014729">
    <property type="entry name" value="Rossmann-like_a/b/a_fold"/>
</dbReference>
<evidence type="ECO:0000256" key="1">
    <source>
        <dbReference type="ARBA" id="ARBA00004790"/>
    </source>
</evidence>
<dbReference type="InterPro" id="IPR004821">
    <property type="entry name" value="Cyt_trans-like"/>
</dbReference>
<dbReference type="AlphaFoldDB" id="A0A381YQ41"/>
<feature type="domain" description="Cytidyltransferase-like" evidence="8">
    <location>
        <begin position="10"/>
        <end position="173"/>
    </location>
</feature>
<dbReference type="EMBL" id="UINC01018763">
    <property type="protein sequence ID" value="SVA79080.1"/>
    <property type="molecule type" value="Genomic_DNA"/>
</dbReference>
<dbReference type="GO" id="GO:0005524">
    <property type="term" value="F:ATP binding"/>
    <property type="evidence" value="ECO:0007669"/>
    <property type="project" value="UniProtKB-KW"/>
</dbReference>
<dbReference type="Pfam" id="PF01467">
    <property type="entry name" value="CTP_transf_like"/>
    <property type="match status" value="1"/>
</dbReference>
<sequence>MSLKIKKIGILGGTFDPAHKGHLKISKEAKKKFNLHNIIWAITKKNPFKKKSNLDLNFRIKFAKKITKKNKFIKIQFYEEKIRSNKTIDLINYLKKSNKKLDIYFIMGADNLINFHKWHKWKLISQKCNILVFDRQGYKAKSLKSVTFKRLNQKSLKFIKFKKVNISSSQLRKI</sequence>
<keyword evidence="7" id="KW-0520">NAD</keyword>
<keyword evidence="6" id="KW-0067">ATP-binding</keyword>
<evidence type="ECO:0000256" key="7">
    <source>
        <dbReference type="ARBA" id="ARBA00023027"/>
    </source>
</evidence>
<keyword evidence="4" id="KW-0548">Nucleotidyltransferase</keyword>
<evidence type="ECO:0000256" key="6">
    <source>
        <dbReference type="ARBA" id="ARBA00022840"/>
    </source>
</evidence>
<gene>
    <name evidence="9" type="ORF">METZ01_LOCUS131934</name>
</gene>
<dbReference type="InterPro" id="IPR005248">
    <property type="entry name" value="NadD/NMNAT"/>
</dbReference>
<dbReference type="Gene3D" id="3.40.50.620">
    <property type="entry name" value="HUPs"/>
    <property type="match status" value="1"/>
</dbReference>
<evidence type="ECO:0000256" key="4">
    <source>
        <dbReference type="ARBA" id="ARBA00022695"/>
    </source>
</evidence>
<keyword evidence="5" id="KW-0547">Nucleotide-binding</keyword>
<dbReference type="GO" id="GO:0070566">
    <property type="term" value="F:adenylyltransferase activity"/>
    <property type="evidence" value="ECO:0007669"/>
    <property type="project" value="UniProtKB-ARBA"/>
</dbReference>
<evidence type="ECO:0000259" key="8">
    <source>
        <dbReference type="Pfam" id="PF01467"/>
    </source>
</evidence>
<dbReference type="PANTHER" id="PTHR39321:SF3">
    <property type="entry name" value="PHOSPHOPANTETHEINE ADENYLYLTRANSFERASE"/>
    <property type="match status" value="1"/>
</dbReference>
<dbReference type="GO" id="GO:0009435">
    <property type="term" value="P:NAD+ biosynthetic process"/>
    <property type="evidence" value="ECO:0007669"/>
    <property type="project" value="UniProtKB-UniPathway"/>
</dbReference>
<evidence type="ECO:0000256" key="3">
    <source>
        <dbReference type="ARBA" id="ARBA00022679"/>
    </source>
</evidence>
<keyword evidence="3" id="KW-0808">Transferase</keyword>
<comment type="pathway">
    <text evidence="1">Cofactor biosynthesis; NAD(+) biosynthesis.</text>
</comment>
<dbReference type="HAMAP" id="MF_00244">
    <property type="entry name" value="NaMN_adenylyltr"/>
    <property type="match status" value="1"/>
</dbReference>
<dbReference type="PANTHER" id="PTHR39321">
    <property type="entry name" value="NICOTINATE-NUCLEOTIDE ADENYLYLTRANSFERASE-RELATED"/>
    <property type="match status" value="1"/>
</dbReference>
<dbReference type="NCBIfam" id="TIGR00482">
    <property type="entry name" value="nicotinate (nicotinamide) nucleotide adenylyltransferase"/>
    <property type="match status" value="1"/>
</dbReference>
<evidence type="ECO:0000256" key="5">
    <source>
        <dbReference type="ARBA" id="ARBA00022741"/>
    </source>
</evidence>
<evidence type="ECO:0000313" key="9">
    <source>
        <dbReference type="EMBL" id="SVA79080.1"/>
    </source>
</evidence>
<evidence type="ECO:0000256" key="2">
    <source>
        <dbReference type="ARBA" id="ARBA00022642"/>
    </source>
</evidence>
<protein>
    <recommendedName>
        <fullName evidence="8">Cytidyltransferase-like domain-containing protein</fullName>
    </recommendedName>
</protein>
<accession>A0A381YQ41</accession>
<organism evidence="9">
    <name type="scientific">marine metagenome</name>
    <dbReference type="NCBI Taxonomy" id="408172"/>
    <lineage>
        <taxon>unclassified sequences</taxon>
        <taxon>metagenomes</taxon>
        <taxon>ecological metagenomes</taxon>
    </lineage>
</organism>